<sequence length="95" mass="11316">MQFKQKDLELFWNDPAGYAPSRVPRDVRRSLYRKLQMLDAACQLCDLRVPPGNRLEALKGKRESQYSIRVNRQWRLCFTWVHGEAQGVEFCDYHQ</sequence>
<dbReference type="InterPro" id="IPR035093">
    <property type="entry name" value="RelE/ParE_toxin_dom_sf"/>
</dbReference>
<comment type="caution">
    <text evidence="1">The sequence shown here is derived from an EMBL/GenBank/DDBJ whole genome shotgun (WGS) entry which is preliminary data.</text>
</comment>
<dbReference type="SUPFAM" id="SSF143011">
    <property type="entry name" value="RelE-like"/>
    <property type="match status" value="1"/>
</dbReference>
<gene>
    <name evidence="1" type="ORF">F8D48_01095</name>
</gene>
<dbReference type="AlphaFoldDB" id="A0A7C8FMM3"/>
<evidence type="ECO:0000313" key="2">
    <source>
        <dbReference type="Proteomes" id="UP000479639"/>
    </source>
</evidence>
<dbReference type="RefSeq" id="WP_151429610.1">
    <property type="nucleotide sequence ID" value="NZ_JANJZI010000005.1"/>
</dbReference>
<dbReference type="EMBL" id="WAJS01000002">
    <property type="protein sequence ID" value="KAB1651386.1"/>
    <property type="molecule type" value="Genomic_DNA"/>
</dbReference>
<accession>A0A7C8FMM3</accession>
<protein>
    <submittedName>
        <fullName evidence="1">Type II toxin-antitoxin system RelE/ParE family toxin</fullName>
    </submittedName>
</protein>
<dbReference type="PANTHER" id="PTHR40266">
    <property type="entry name" value="TOXIN HIGB-1"/>
    <property type="match status" value="1"/>
</dbReference>
<evidence type="ECO:0000313" key="1">
    <source>
        <dbReference type="EMBL" id="KAB1651386.1"/>
    </source>
</evidence>
<dbReference type="Proteomes" id="UP000479639">
    <property type="component" value="Unassembled WGS sequence"/>
</dbReference>
<dbReference type="PANTHER" id="PTHR40266:SF2">
    <property type="entry name" value="TOXIN HIGB-1"/>
    <property type="match status" value="1"/>
</dbReference>
<name>A0A7C8FMM3_9ACTN</name>
<dbReference type="InterPro" id="IPR007711">
    <property type="entry name" value="HigB-1"/>
</dbReference>
<organism evidence="1 2">
    <name type="scientific">Adlercreutzia muris</name>
    <dbReference type="NCBI Taxonomy" id="1796610"/>
    <lineage>
        <taxon>Bacteria</taxon>
        <taxon>Bacillati</taxon>
        <taxon>Actinomycetota</taxon>
        <taxon>Coriobacteriia</taxon>
        <taxon>Eggerthellales</taxon>
        <taxon>Eggerthellaceae</taxon>
        <taxon>Adlercreutzia</taxon>
    </lineage>
</organism>
<proteinExistence type="predicted"/>
<keyword evidence="2" id="KW-1185">Reference proteome</keyword>
<dbReference type="Pfam" id="PF05015">
    <property type="entry name" value="HigB-like_toxin"/>
    <property type="match status" value="1"/>
</dbReference>
<dbReference type="Gene3D" id="3.30.2310.20">
    <property type="entry name" value="RelE-like"/>
    <property type="match status" value="1"/>
</dbReference>
<reference evidence="1 2" key="1">
    <citation type="submission" date="2019-09" db="EMBL/GenBank/DDBJ databases">
        <title>Whole genome shotgun sequencing (WGS) of Ellagibacter isourolithinifaciens DSM 104140(T) and Adlercreutzia muris DSM 29508(T).</title>
        <authorList>
            <person name="Stoll D.A."/>
            <person name="Danylec N."/>
            <person name="Huch M."/>
        </authorList>
    </citation>
    <scope>NUCLEOTIDE SEQUENCE [LARGE SCALE GENOMIC DNA]</scope>
    <source>
        <strain evidence="1 2">DSM 29508</strain>
    </source>
</reference>